<gene>
    <name evidence="3" type="ORF">MQH31_16480</name>
</gene>
<evidence type="ECO:0000256" key="1">
    <source>
        <dbReference type="SAM" id="MobiDB-lite"/>
    </source>
</evidence>
<name>A0AA41R1B4_9MICO</name>
<organism evidence="3 4">
    <name type="scientific">Cryobacterium zhongshanensis</name>
    <dbReference type="NCBI Taxonomy" id="2928153"/>
    <lineage>
        <taxon>Bacteria</taxon>
        <taxon>Bacillati</taxon>
        <taxon>Actinomycetota</taxon>
        <taxon>Actinomycetes</taxon>
        <taxon>Micrococcales</taxon>
        <taxon>Microbacteriaceae</taxon>
        <taxon>Cryobacterium</taxon>
    </lineage>
</organism>
<accession>A0AA41R1B4</accession>
<feature type="region of interest" description="Disordered" evidence="1">
    <location>
        <begin position="1"/>
        <end position="23"/>
    </location>
</feature>
<evidence type="ECO:0000256" key="2">
    <source>
        <dbReference type="SAM" id="Phobius"/>
    </source>
</evidence>
<feature type="transmembrane region" description="Helical" evidence="2">
    <location>
        <begin position="34"/>
        <end position="53"/>
    </location>
</feature>
<protein>
    <submittedName>
        <fullName evidence="3">Uncharacterized protein</fullName>
    </submittedName>
</protein>
<keyword evidence="4" id="KW-1185">Reference proteome</keyword>
<dbReference type="RefSeq" id="WP_134535825.1">
    <property type="nucleotide sequence ID" value="NZ_JALGAR010000005.1"/>
</dbReference>
<sequence>MNDDDGSEQHEHPELAGYEPHDSARPLRSRRTLLVMRIAVLLGLVALIVPGILTSLQIASATATNACSVAVAHYYPLAEGSTARFDLAGPGGFGWQCYAIDVHEREAWVIALGLIPRAPGFGPPIVPA</sequence>
<evidence type="ECO:0000313" key="4">
    <source>
        <dbReference type="Proteomes" id="UP001165341"/>
    </source>
</evidence>
<comment type="caution">
    <text evidence="3">The sequence shown here is derived from an EMBL/GenBank/DDBJ whole genome shotgun (WGS) entry which is preliminary data.</text>
</comment>
<keyword evidence="2" id="KW-1133">Transmembrane helix</keyword>
<dbReference type="Proteomes" id="UP001165341">
    <property type="component" value="Unassembled WGS sequence"/>
</dbReference>
<dbReference type="EMBL" id="JALGAR010000005">
    <property type="protein sequence ID" value="MCI4659401.1"/>
    <property type="molecule type" value="Genomic_DNA"/>
</dbReference>
<keyword evidence="2" id="KW-0472">Membrane</keyword>
<feature type="compositionally biased region" description="Basic and acidic residues" evidence="1">
    <location>
        <begin position="7"/>
        <end position="23"/>
    </location>
</feature>
<keyword evidence="2" id="KW-0812">Transmembrane</keyword>
<dbReference type="AlphaFoldDB" id="A0AA41R1B4"/>
<evidence type="ECO:0000313" key="3">
    <source>
        <dbReference type="EMBL" id="MCI4659401.1"/>
    </source>
</evidence>
<proteinExistence type="predicted"/>
<reference evidence="3" key="1">
    <citation type="submission" date="2022-03" db="EMBL/GenBank/DDBJ databases">
        <title>Cryobacterium sp. nov. strain ZS14-85, isolated from Antarctic soil.</title>
        <authorList>
            <person name="Li J."/>
            <person name="Niu G."/>
        </authorList>
    </citation>
    <scope>NUCLEOTIDE SEQUENCE</scope>
    <source>
        <strain evidence="3">ZS14-85</strain>
    </source>
</reference>